<keyword evidence="3" id="KW-0560">Oxidoreductase</keyword>
<dbReference type="PANTHER" id="PTHR23023">
    <property type="entry name" value="DIMETHYLANILINE MONOOXYGENASE"/>
    <property type="match status" value="1"/>
</dbReference>
<sequence length="147" mass="16459">MPQYPPENVAFIGAGPAGLVTARELRREGHNVVVFERENQLGGTWIYTPATDSDPIGVDPNRRIPNRDPRRFPGHREVLDYLNDFAADFGLTGLLRLGTEVEYVGLLENGKRKEEYDAVVICNGRHTEPRIADIPGKLFKFLSGRAQ</sequence>
<evidence type="ECO:0000313" key="4">
    <source>
        <dbReference type="EMBL" id="MCD7470142.1"/>
    </source>
</evidence>
<evidence type="ECO:0000256" key="3">
    <source>
        <dbReference type="ARBA" id="ARBA00023002"/>
    </source>
</evidence>
<evidence type="ECO:0000313" key="5">
    <source>
        <dbReference type="Proteomes" id="UP000823775"/>
    </source>
</evidence>
<dbReference type="GO" id="GO:0004497">
    <property type="term" value="F:monooxygenase activity"/>
    <property type="evidence" value="ECO:0007669"/>
    <property type="project" value="UniProtKB-KW"/>
</dbReference>
<dbReference type="PRINTS" id="PR00419">
    <property type="entry name" value="ADXRDTASE"/>
</dbReference>
<keyword evidence="5" id="KW-1185">Reference proteome</keyword>
<accession>A0ABS8TFA8</accession>
<gene>
    <name evidence="4" type="ORF">HAX54_009793</name>
</gene>
<organism evidence="4 5">
    <name type="scientific">Datura stramonium</name>
    <name type="common">Jimsonweed</name>
    <name type="synonym">Common thornapple</name>
    <dbReference type="NCBI Taxonomy" id="4076"/>
    <lineage>
        <taxon>Eukaryota</taxon>
        <taxon>Viridiplantae</taxon>
        <taxon>Streptophyta</taxon>
        <taxon>Embryophyta</taxon>
        <taxon>Tracheophyta</taxon>
        <taxon>Spermatophyta</taxon>
        <taxon>Magnoliopsida</taxon>
        <taxon>eudicotyledons</taxon>
        <taxon>Gunneridae</taxon>
        <taxon>Pentapetalae</taxon>
        <taxon>asterids</taxon>
        <taxon>lamiids</taxon>
        <taxon>Solanales</taxon>
        <taxon>Solanaceae</taxon>
        <taxon>Solanoideae</taxon>
        <taxon>Datureae</taxon>
        <taxon>Datura</taxon>
    </lineage>
</organism>
<keyword evidence="4" id="KW-0503">Monooxygenase</keyword>
<comment type="caution">
    <text evidence="4">The sequence shown here is derived from an EMBL/GenBank/DDBJ whole genome shotgun (WGS) entry which is preliminary data.</text>
</comment>
<dbReference type="SUPFAM" id="SSF51905">
    <property type="entry name" value="FAD/NAD(P)-binding domain"/>
    <property type="match status" value="1"/>
</dbReference>
<dbReference type="Pfam" id="PF13450">
    <property type="entry name" value="NAD_binding_8"/>
    <property type="match status" value="1"/>
</dbReference>
<keyword evidence="1" id="KW-0285">Flavoprotein</keyword>
<keyword evidence="2" id="KW-0274">FAD</keyword>
<dbReference type="Gene3D" id="3.50.50.60">
    <property type="entry name" value="FAD/NAD(P)-binding domain"/>
    <property type="match status" value="2"/>
</dbReference>
<evidence type="ECO:0000256" key="2">
    <source>
        <dbReference type="ARBA" id="ARBA00022827"/>
    </source>
</evidence>
<dbReference type="EMBL" id="JACEIK010001530">
    <property type="protein sequence ID" value="MCD7470142.1"/>
    <property type="molecule type" value="Genomic_DNA"/>
</dbReference>
<reference evidence="4 5" key="1">
    <citation type="journal article" date="2021" name="BMC Genomics">
        <title>Datura genome reveals duplications of psychoactive alkaloid biosynthetic genes and high mutation rate following tissue culture.</title>
        <authorList>
            <person name="Rajewski A."/>
            <person name="Carter-House D."/>
            <person name="Stajich J."/>
            <person name="Litt A."/>
        </authorList>
    </citation>
    <scope>NUCLEOTIDE SEQUENCE [LARGE SCALE GENOMIC DNA]</scope>
    <source>
        <strain evidence="4">AR-01</strain>
    </source>
</reference>
<dbReference type="InterPro" id="IPR036188">
    <property type="entry name" value="FAD/NAD-bd_sf"/>
</dbReference>
<protein>
    <submittedName>
        <fullName evidence="4">Flavin-containing monooxygenase FMO GS-OX1</fullName>
    </submittedName>
</protein>
<name>A0ABS8TFA8_DATST</name>
<proteinExistence type="predicted"/>
<evidence type="ECO:0000256" key="1">
    <source>
        <dbReference type="ARBA" id="ARBA00022630"/>
    </source>
</evidence>
<dbReference type="Proteomes" id="UP000823775">
    <property type="component" value="Unassembled WGS sequence"/>
</dbReference>
<dbReference type="InterPro" id="IPR050346">
    <property type="entry name" value="FMO-like"/>
</dbReference>